<evidence type="ECO:0000313" key="3">
    <source>
        <dbReference type="Proteomes" id="UP000241394"/>
    </source>
</evidence>
<dbReference type="Gramene" id="PSS10036">
    <property type="protein sequence ID" value="PSS10036"/>
    <property type="gene ID" value="CEY00_Acc17124"/>
</dbReference>
<dbReference type="InterPro" id="IPR039607">
    <property type="entry name" value="VQ_8/17/18/20/21/25"/>
</dbReference>
<comment type="caution">
    <text evidence="2">The sequence shown here is derived from an EMBL/GenBank/DDBJ whole genome shotgun (WGS) entry which is preliminary data.</text>
</comment>
<sequence length="159" mass="17850">MKPQPNTTALAASKLVMHRDSHVISKLKPKIRIIHLVAPEIIKTDEANFRELVQRLTGKTAPAERKIHPEKTSSFPTKELRIFCPKPSKKIESDNGVNTLHNGNRMKKQSEKIWGGENSNGFMGGFGDMDSLIQDLGEFPLLPLQFSHSNAYRGMALFQ</sequence>
<evidence type="ECO:0000259" key="1">
    <source>
        <dbReference type="Pfam" id="PF05678"/>
    </source>
</evidence>
<evidence type="ECO:0000313" key="2">
    <source>
        <dbReference type="EMBL" id="PSS10036.1"/>
    </source>
</evidence>
<feature type="domain" description="VQ" evidence="1">
    <location>
        <begin position="38"/>
        <end position="62"/>
    </location>
</feature>
<organism evidence="2 3">
    <name type="scientific">Actinidia chinensis var. chinensis</name>
    <name type="common">Chinese soft-hair kiwi</name>
    <dbReference type="NCBI Taxonomy" id="1590841"/>
    <lineage>
        <taxon>Eukaryota</taxon>
        <taxon>Viridiplantae</taxon>
        <taxon>Streptophyta</taxon>
        <taxon>Embryophyta</taxon>
        <taxon>Tracheophyta</taxon>
        <taxon>Spermatophyta</taxon>
        <taxon>Magnoliopsida</taxon>
        <taxon>eudicotyledons</taxon>
        <taxon>Gunneridae</taxon>
        <taxon>Pentapetalae</taxon>
        <taxon>asterids</taxon>
        <taxon>Ericales</taxon>
        <taxon>Actinidiaceae</taxon>
        <taxon>Actinidia</taxon>
    </lineage>
</organism>
<keyword evidence="3" id="KW-1185">Reference proteome</keyword>
<dbReference type="InterPro" id="IPR008889">
    <property type="entry name" value="VQ"/>
</dbReference>
<dbReference type="STRING" id="1590841.A0A2R6QKW3"/>
<accession>A0A2R6QKW3</accession>
<gene>
    <name evidence="2" type="ORF">CEY00_Acc17124</name>
</gene>
<dbReference type="PANTHER" id="PTHR33143:SF3">
    <property type="entry name" value="VQ MOTIF-CONTAINING PROTEIN 17-RELATED"/>
    <property type="match status" value="1"/>
</dbReference>
<dbReference type="AlphaFoldDB" id="A0A2R6QKW3"/>
<reference evidence="2 3" key="1">
    <citation type="submission" date="2017-07" db="EMBL/GenBank/DDBJ databases">
        <title>An improved, manually edited Actinidia chinensis var. chinensis (kiwifruit) genome highlights the challenges associated with draft genomes and gene prediction in plants.</title>
        <authorList>
            <person name="Pilkington S."/>
            <person name="Crowhurst R."/>
            <person name="Hilario E."/>
            <person name="Nardozza S."/>
            <person name="Fraser L."/>
            <person name="Peng Y."/>
            <person name="Gunaseelan K."/>
            <person name="Simpson R."/>
            <person name="Tahir J."/>
            <person name="Deroles S."/>
            <person name="Templeton K."/>
            <person name="Luo Z."/>
            <person name="Davy M."/>
            <person name="Cheng C."/>
            <person name="Mcneilage M."/>
            <person name="Scaglione D."/>
            <person name="Liu Y."/>
            <person name="Zhang Q."/>
            <person name="Datson P."/>
            <person name="De Silva N."/>
            <person name="Gardiner S."/>
            <person name="Bassett H."/>
            <person name="Chagne D."/>
            <person name="Mccallum J."/>
            <person name="Dzierzon H."/>
            <person name="Deng C."/>
            <person name="Wang Y.-Y."/>
            <person name="Barron N."/>
            <person name="Manako K."/>
            <person name="Bowen J."/>
            <person name="Foster T."/>
            <person name="Erridge Z."/>
            <person name="Tiffin H."/>
            <person name="Waite C."/>
            <person name="Davies K."/>
            <person name="Grierson E."/>
            <person name="Laing W."/>
            <person name="Kirk R."/>
            <person name="Chen X."/>
            <person name="Wood M."/>
            <person name="Montefiori M."/>
            <person name="Brummell D."/>
            <person name="Schwinn K."/>
            <person name="Catanach A."/>
            <person name="Fullerton C."/>
            <person name="Li D."/>
            <person name="Meiyalaghan S."/>
            <person name="Nieuwenhuizen N."/>
            <person name="Read N."/>
            <person name="Prakash R."/>
            <person name="Hunter D."/>
            <person name="Zhang H."/>
            <person name="Mckenzie M."/>
            <person name="Knabel M."/>
            <person name="Harris A."/>
            <person name="Allan A."/>
            <person name="Chen A."/>
            <person name="Janssen B."/>
            <person name="Plunkett B."/>
            <person name="Dwamena C."/>
            <person name="Voogd C."/>
            <person name="Leif D."/>
            <person name="Lafferty D."/>
            <person name="Souleyre E."/>
            <person name="Varkonyi-Gasic E."/>
            <person name="Gambi F."/>
            <person name="Hanley J."/>
            <person name="Yao J.-L."/>
            <person name="Cheung J."/>
            <person name="David K."/>
            <person name="Warren B."/>
            <person name="Marsh K."/>
            <person name="Snowden K."/>
            <person name="Lin-Wang K."/>
            <person name="Brian L."/>
            <person name="Martinez-Sanchez M."/>
            <person name="Wang M."/>
            <person name="Ileperuma N."/>
            <person name="Macnee N."/>
            <person name="Campin R."/>
            <person name="Mcatee P."/>
            <person name="Drummond R."/>
            <person name="Espley R."/>
            <person name="Ireland H."/>
            <person name="Wu R."/>
            <person name="Atkinson R."/>
            <person name="Karunairetnam S."/>
            <person name="Bulley S."/>
            <person name="Chunkath S."/>
            <person name="Hanley Z."/>
            <person name="Storey R."/>
            <person name="Thrimawithana A."/>
            <person name="Thomson S."/>
            <person name="David C."/>
            <person name="Testolin R."/>
        </authorList>
    </citation>
    <scope>NUCLEOTIDE SEQUENCE [LARGE SCALE GENOMIC DNA]</scope>
    <source>
        <strain evidence="3">cv. Red5</strain>
        <tissue evidence="2">Young leaf</tissue>
    </source>
</reference>
<dbReference type="EMBL" id="NKQK01000015">
    <property type="protein sequence ID" value="PSS10036.1"/>
    <property type="molecule type" value="Genomic_DNA"/>
</dbReference>
<dbReference type="GO" id="GO:0005634">
    <property type="term" value="C:nucleus"/>
    <property type="evidence" value="ECO:0007669"/>
    <property type="project" value="TreeGrafter"/>
</dbReference>
<dbReference type="OrthoDB" id="693437at2759"/>
<dbReference type="PANTHER" id="PTHR33143">
    <property type="entry name" value="F16F4.1 PROTEIN-RELATED"/>
    <property type="match status" value="1"/>
</dbReference>
<name>A0A2R6QKW3_ACTCC</name>
<protein>
    <submittedName>
        <fullName evidence="2">VQ motif-containing protein</fullName>
    </submittedName>
</protein>
<dbReference type="Pfam" id="PF05678">
    <property type="entry name" value="VQ"/>
    <property type="match status" value="1"/>
</dbReference>
<reference evidence="3" key="2">
    <citation type="journal article" date="2018" name="BMC Genomics">
        <title>A manually annotated Actinidia chinensis var. chinensis (kiwifruit) genome highlights the challenges associated with draft genomes and gene prediction in plants.</title>
        <authorList>
            <person name="Pilkington S.M."/>
            <person name="Crowhurst R."/>
            <person name="Hilario E."/>
            <person name="Nardozza S."/>
            <person name="Fraser L."/>
            <person name="Peng Y."/>
            <person name="Gunaseelan K."/>
            <person name="Simpson R."/>
            <person name="Tahir J."/>
            <person name="Deroles S.C."/>
            <person name="Templeton K."/>
            <person name="Luo Z."/>
            <person name="Davy M."/>
            <person name="Cheng C."/>
            <person name="McNeilage M."/>
            <person name="Scaglione D."/>
            <person name="Liu Y."/>
            <person name="Zhang Q."/>
            <person name="Datson P."/>
            <person name="De Silva N."/>
            <person name="Gardiner S.E."/>
            <person name="Bassett H."/>
            <person name="Chagne D."/>
            <person name="McCallum J."/>
            <person name="Dzierzon H."/>
            <person name="Deng C."/>
            <person name="Wang Y.Y."/>
            <person name="Barron L."/>
            <person name="Manako K."/>
            <person name="Bowen J."/>
            <person name="Foster T.M."/>
            <person name="Erridge Z.A."/>
            <person name="Tiffin H."/>
            <person name="Waite C.N."/>
            <person name="Davies K.M."/>
            <person name="Grierson E.P."/>
            <person name="Laing W.A."/>
            <person name="Kirk R."/>
            <person name="Chen X."/>
            <person name="Wood M."/>
            <person name="Montefiori M."/>
            <person name="Brummell D.A."/>
            <person name="Schwinn K.E."/>
            <person name="Catanach A."/>
            <person name="Fullerton C."/>
            <person name="Li D."/>
            <person name="Meiyalaghan S."/>
            <person name="Nieuwenhuizen N."/>
            <person name="Read N."/>
            <person name="Prakash R."/>
            <person name="Hunter D."/>
            <person name="Zhang H."/>
            <person name="McKenzie M."/>
            <person name="Knabel M."/>
            <person name="Harris A."/>
            <person name="Allan A.C."/>
            <person name="Gleave A."/>
            <person name="Chen A."/>
            <person name="Janssen B.J."/>
            <person name="Plunkett B."/>
            <person name="Ampomah-Dwamena C."/>
            <person name="Voogd C."/>
            <person name="Leif D."/>
            <person name="Lafferty D."/>
            <person name="Souleyre E.J.F."/>
            <person name="Varkonyi-Gasic E."/>
            <person name="Gambi F."/>
            <person name="Hanley J."/>
            <person name="Yao J.L."/>
            <person name="Cheung J."/>
            <person name="David K.M."/>
            <person name="Warren B."/>
            <person name="Marsh K."/>
            <person name="Snowden K.C."/>
            <person name="Lin-Wang K."/>
            <person name="Brian L."/>
            <person name="Martinez-Sanchez M."/>
            <person name="Wang M."/>
            <person name="Ileperuma N."/>
            <person name="Macnee N."/>
            <person name="Campin R."/>
            <person name="McAtee P."/>
            <person name="Drummond R.S.M."/>
            <person name="Espley R.V."/>
            <person name="Ireland H.S."/>
            <person name="Wu R."/>
            <person name="Atkinson R.G."/>
            <person name="Karunairetnam S."/>
            <person name="Bulley S."/>
            <person name="Chunkath S."/>
            <person name="Hanley Z."/>
            <person name="Storey R."/>
            <person name="Thrimawithana A.H."/>
            <person name="Thomson S."/>
            <person name="David C."/>
            <person name="Testolin R."/>
            <person name="Huang H."/>
            <person name="Hellens R.P."/>
            <person name="Schaffer R.J."/>
        </authorList>
    </citation>
    <scope>NUCLEOTIDE SEQUENCE [LARGE SCALE GENOMIC DNA]</scope>
    <source>
        <strain evidence="3">cv. Red5</strain>
    </source>
</reference>
<dbReference type="OMA" id="EMSMTWH"/>
<proteinExistence type="predicted"/>
<dbReference type="Proteomes" id="UP000241394">
    <property type="component" value="Chromosome LG15"/>
</dbReference>
<dbReference type="InParanoid" id="A0A2R6QKW3"/>